<proteinExistence type="predicted"/>
<evidence type="ECO:0000256" key="1">
    <source>
        <dbReference type="ARBA" id="ARBA00000085"/>
    </source>
</evidence>
<keyword evidence="7" id="KW-0472">Membrane</keyword>
<dbReference type="Pfam" id="PF02518">
    <property type="entry name" value="HATPase_c"/>
    <property type="match status" value="1"/>
</dbReference>
<dbReference type="Gene3D" id="1.10.287.130">
    <property type="match status" value="1"/>
</dbReference>
<evidence type="ECO:0000256" key="2">
    <source>
        <dbReference type="ARBA" id="ARBA00012438"/>
    </source>
</evidence>
<dbReference type="PANTHER" id="PTHR42878">
    <property type="entry name" value="TWO-COMPONENT HISTIDINE KINASE"/>
    <property type="match status" value="1"/>
</dbReference>
<dbReference type="PANTHER" id="PTHR42878:SF15">
    <property type="entry name" value="BACTERIOPHYTOCHROME"/>
    <property type="match status" value="1"/>
</dbReference>
<dbReference type="InterPro" id="IPR036097">
    <property type="entry name" value="HisK_dim/P_sf"/>
</dbReference>
<dbReference type="EC" id="2.7.13.3" evidence="2"/>
<dbReference type="Gene3D" id="3.30.565.10">
    <property type="entry name" value="Histidine kinase-like ATPase, C-terminal domain"/>
    <property type="match status" value="1"/>
</dbReference>
<keyword evidence="7" id="KW-0812">Transmembrane</keyword>
<dbReference type="SUPFAM" id="SSF55874">
    <property type="entry name" value="ATPase domain of HSP90 chaperone/DNA topoisomerase II/histidine kinase"/>
    <property type="match status" value="1"/>
</dbReference>
<evidence type="ECO:0000256" key="3">
    <source>
        <dbReference type="ARBA" id="ARBA00022553"/>
    </source>
</evidence>
<dbReference type="CDD" id="cd00082">
    <property type="entry name" value="HisKA"/>
    <property type="match status" value="1"/>
</dbReference>
<evidence type="ECO:0000256" key="5">
    <source>
        <dbReference type="ARBA" id="ARBA00022777"/>
    </source>
</evidence>
<keyword evidence="3" id="KW-0597">Phosphoprotein</keyword>
<dbReference type="InterPro" id="IPR005467">
    <property type="entry name" value="His_kinase_dom"/>
</dbReference>
<keyword evidence="10" id="KW-1185">Reference proteome</keyword>
<dbReference type="InterPro" id="IPR004358">
    <property type="entry name" value="Sig_transdc_His_kin-like_C"/>
</dbReference>
<dbReference type="PROSITE" id="PS50109">
    <property type="entry name" value="HIS_KIN"/>
    <property type="match status" value="1"/>
</dbReference>
<feature type="transmembrane region" description="Helical" evidence="7">
    <location>
        <begin position="36"/>
        <end position="57"/>
    </location>
</feature>
<feature type="transmembrane region" description="Helical" evidence="7">
    <location>
        <begin position="7"/>
        <end position="24"/>
    </location>
</feature>
<dbReference type="InterPro" id="IPR003594">
    <property type="entry name" value="HATPase_dom"/>
</dbReference>
<evidence type="ECO:0000256" key="4">
    <source>
        <dbReference type="ARBA" id="ARBA00022679"/>
    </source>
</evidence>
<dbReference type="SMART" id="SM00388">
    <property type="entry name" value="HisKA"/>
    <property type="match status" value="1"/>
</dbReference>
<dbReference type="SMART" id="SM00387">
    <property type="entry name" value="HATPase_c"/>
    <property type="match status" value="1"/>
</dbReference>
<dbReference type="RefSeq" id="WP_203170571.1">
    <property type="nucleotide sequence ID" value="NZ_JAEVLS010000008.1"/>
</dbReference>
<evidence type="ECO:0000313" key="10">
    <source>
        <dbReference type="Proteomes" id="UP000661077"/>
    </source>
</evidence>
<evidence type="ECO:0000256" key="7">
    <source>
        <dbReference type="SAM" id="Phobius"/>
    </source>
</evidence>
<evidence type="ECO:0000256" key="6">
    <source>
        <dbReference type="SAM" id="Coils"/>
    </source>
</evidence>
<protein>
    <recommendedName>
        <fullName evidence="2">histidine kinase</fullName>
        <ecNumber evidence="2">2.7.13.3</ecNumber>
    </recommendedName>
</protein>
<dbReference type="SUPFAM" id="SSF47384">
    <property type="entry name" value="Homodimeric domain of signal transducing histidine kinase"/>
    <property type="match status" value="1"/>
</dbReference>
<keyword evidence="5" id="KW-0418">Kinase</keyword>
<sequence length="330" mass="36714">MPRTIALIYLAAGVLWIFLTDRWLEWLDLEPRTLQLLQTSKGWLAILGSAILLYILLRRHKRRDDAAVSALLDSQREVQQMNAELEKRVAERTRQLQAANRELESFAYAVSHDLRAPLRSLSGFSQILQETATDRLDEKQLHYLRRIHDASQRMSGLIEALLSLSRITTADMVVRPVNLTQLCLDAGAALREKFPGHAVEFDVAPNLHVEGDARLLRMAMDCLLGNAWKYTIRAAKPAVSVGVQTGVTGGPIYFVRDNGVGFDMAYANKLFVPFQRLHPEAEFQGSGIGLVTAQRILARHNGRVWAEAQVDAGATFYFTVGAPLGSAATP</sequence>
<feature type="coiled-coil region" evidence="6">
    <location>
        <begin position="71"/>
        <end position="102"/>
    </location>
</feature>
<keyword evidence="6" id="KW-0175">Coiled coil</keyword>
<dbReference type="InterPro" id="IPR036890">
    <property type="entry name" value="HATPase_C_sf"/>
</dbReference>
<dbReference type="EMBL" id="JAEVLS010000008">
    <property type="protein sequence ID" value="MBM0108407.1"/>
    <property type="molecule type" value="Genomic_DNA"/>
</dbReference>
<keyword evidence="4" id="KW-0808">Transferase</keyword>
<comment type="caution">
    <text evidence="9">The sequence shown here is derived from an EMBL/GenBank/DDBJ whole genome shotgun (WGS) entry which is preliminary data.</text>
</comment>
<feature type="domain" description="Histidine kinase" evidence="8">
    <location>
        <begin position="109"/>
        <end position="324"/>
    </location>
</feature>
<organism evidence="9 10">
    <name type="scientific">Steroidobacter gossypii</name>
    <dbReference type="NCBI Taxonomy" id="2805490"/>
    <lineage>
        <taxon>Bacteria</taxon>
        <taxon>Pseudomonadati</taxon>
        <taxon>Pseudomonadota</taxon>
        <taxon>Gammaproteobacteria</taxon>
        <taxon>Steroidobacterales</taxon>
        <taxon>Steroidobacteraceae</taxon>
        <taxon>Steroidobacter</taxon>
    </lineage>
</organism>
<evidence type="ECO:0000259" key="8">
    <source>
        <dbReference type="PROSITE" id="PS50109"/>
    </source>
</evidence>
<name>A0ABS1X593_9GAMM</name>
<dbReference type="Proteomes" id="UP000661077">
    <property type="component" value="Unassembled WGS sequence"/>
</dbReference>
<gene>
    <name evidence="9" type="ORF">JM946_27050</name>
</gene>
<evidence type="ECO:0000313" key="9">
    <source>
        <dbReference type="EMBL" id="MBM0108407.1"/>
    </source>
</evidence>
<keyword evidence="7" id="KW-1133">Transmembrane helix</keyword>
<dbReference type="PRINTS" id="PR00344">
    <property type="entry name" value="BCTRLSENSOR"/>
</dbReference>
<dbReference type="Pfam" id="PF00512">
    <property type="entry name" value="HisKA"/>
    <property type="match status" value="1"/>
</dbReference>
<dbReference type="InterPro" id="IPR003661">
    <property type="entry name" value="HisK_dim/P_dom"/>
</dbReference>
<reference evidence="9 10" key="1">
    <citation type="journal article" date="2021" name="Int. J. Syst. Evol. Microbiol.">
        <title>Steroidobacter gossypii sp. nov., isolated from soil of cotton cropping field.</title>
        <authorList>
            <person name="Huang R."/>
            <person name="Yang S."/>
            <person name="Zhen C."/>
            <person name="Liu W."/>
        </authorList>
    </citation>
    <scope>NUCLEOTIDE SEQUENCE [LARGE SCALE GENOMIC DNA]</scope>
    <source>
        <strain evidence="9 10">S1-65</strain>
    </source>
</reference>
<accession>A0ABS1X593</accession>
<comment type="catalytic activity">
    <reaction evidence="1">
        <text>ATP + protein L-histidine = ADP + protein N-phospho-L-histidine.</text>
        <dbReference type="EC" id="2.7.13.3"/>
    </reaction>
</comment>
<dbReference type="InterPro" id="IPR050351">
    <property type="entry name" value="BphY/WalK/GraS-like"/>
</dbReference>